<sequence length="516" mass="60612">MLNPGYNSLLILKSIEIIIIEQQQDYQKVNHPLYVPMADLQDILKLNLTQIEQKITSNILYDYTTNKFRYENAIKHADEANKLTKKQVTIKEPLLTPKKSKIYQDSHSRSPYREKDVRKVQQAGKSGKCQSDAFPETIRSSMLLHEQNRDFQVIMKFPCIEFSIHSKNFSFLKLLTRAEIQDYLDQGFQQWDELLLKHCFQYRKFNELLKAKLSSPNGQISQSLSSKPPILKNPFKPMPQSPQSGFGYSAKDSVEQVQDVYVLQESNLNEIQFNHFKGLEEYQRHALGKSEDVKKVKTQLKGCFVVGKATSKLRGRIWIKPFMIKVKSLNSDFEFKEKIVYLDEITKIVNYMKKQESKGTENSTQLIDLIVQAYTSLKGNQTFSFSRIPFKDQQQVQQTIQSKFLNLQQKSKIIHFKNDRLLFELETPYAELELEDSIYGQFLSEQDLDYLLSTGFSDWKRFLINQQTIPYLYKMVEDLLNQSNKTSLQKQWVIQGSKYFRRMLRKRGVWNVRKSR</sequence>
<proteinExistence type="predicted"/>
<keyword evidence="2" id="KW-1185">Reference proteome</keyword>
<accession>A0A8J8P3B9</accession>
<comment type="caution">
    <text evidence="1">The sequence shown here is derived from an EMBL/GenBank/DDBJ whole genome shotgun (WGS) entry which is preliminary data.</text>
</comment>
<gene>
    <name evidence="1" type="ORF">FGO68_gene6776</name>
</gene>
<protein>
    <submittedName>
        <fullName evidence="1">Uncharacterized protein</fullName>
    </submittedName>
</protein>
<dbReference type="Proteomes" id="UP000785679">
    <property type="component" value="Unassembled WGS sequence"/>
</dbReference>
<evidence type="ECO:0000313" key="2">
    <source>
        <dbReference type="Proteomes" id="UP000785679"/>
    </source>
</evidence>
<name>A0A8J8P3B9_HALGN</name>
<dbReference type="AlphaFoldDB" id="A0A8J8P3B9"/>
<reference evidence="1" key="1">
    <citation type="submission" date="2019-06" db="EMBL/GenBank/DDBJ databases">
        <authorList>
            <person name="Zheng W."/>
        </authorList>
    </citation>
    <scope>NUCLEOTIDE SEQUENCE</scope>
    <source>
        <strain evidence="1">QDHG01</strain>
    </source>
</reference>
<dbReference type="EMBL" id="RRYP01002224">
    <property type="protein sequence ID" value="TNV85014.1"/>
    <property type="molecule type" value="Genomic_DNA"/>
</dbReference>
<evidence type="ECO:0000313" key="1">
    <source>
        <dbReference type="EMBL" id="TNV85014.1"/>
    </source>
</evidence>
<organism evidence="1 2">
    <name type="scientific">Halteria grandinella</name>
    <dbReference type="NCBI Taxonomy" id="5974"/>
    <lineage>
        <taxon>Eukaryota</taxon>
        <taxon>Sar</taxon>
        <taxon>Alveolata</taxon>
        <taxon>Ciliophora</taxon>
        <taxon>Intramacronucleata</taxon>
        <taxon>Spirotrichea</taxon>
        <taxon>Stichotrichia</taxon>
        <taxon>Sporadotrichida</taxon>
        <taxon>Halteriidae</taxon>
        <taxon>Halteria</taxon>
    </lineage>
</organism>